<dbReference type="InterPro" id="IPR025476">
    <property type="entry name" value="Helitron_helicase-like"/>
</dbReference>
<organism evidence="2 3">
    <name type="scientific">Araneus ventricosus</name>
    <name type="common">Orbweaver spider</name>
    <name type="synonym">Epeira ventricosa</name>
    <dbReference type="NCBI Taxonomy" id="182803"/>
    <lineage>
        <taxon>Eukaryota</taxon>
        <taxon>Metazoa</taxon>
        <taxon>Ecdysozoa</taxon>
        <taxon>Arthropoda</taxon>
        <taxon>Chelicerata</taxon>
        <taxon>Arachnida</taxon>
        <taxon>Araneae</taxon>
        <taxon>Araneomorphae</taxon>
        <taxon>Entelegynae</taxon>
        <taxon>Araneoidea</taxon>
        <taxon>Araneidae</taxon>
        <taxon>Araneus</taxon>
    </lineage>
</organism>
<comment type="caution">
    <text evidence="2">The sequence shown here is derived from an EMBL/GenBank/DDBJ whole genome shotgun (WGS) entry which is preliminary data.</text>
</comment>
<proteinExistence type="predicted"/>
<keyword evidence="3" id="KW-1185">Reference proteome</keyword>
<dbReference type="Pfam" id="PF14214">
    <property type="entry name" value="Helitron_like_N"/>
    <property type="match status" value="1"/>
</dbReference>
<protein>
    <recommendedName>
        <fullName evidence="1">Helitron helicase-like domain-containing protein</fullName>
    </recommendedName>
</protein>
<dbReference type="AlphaFoldDB" id="A0A4Y1ZJF7"/>
<evidence type="ECO:0000259" key="1">
    <source>
        <dbReference type="Pfam" id="PF14214"/>
    </source>
</evidence>
<name>A0A4Y1ZJF7_ARAVE</name>
<gene>
    <name evidence="2" type="ORF">AVEN_101724_1</name>
</gene>
<dbReference type="OrthoDB" id="1728974at2759"/>
<dbReference type="Proteomes" id="UP000499080">
    <property type="component" value="Unassembled WGS sequence"/>
</dbReference>
<feature type="domain" description="Helitron helicase-like" evidence="1">
    <location>
        <begin position="122"/>
        <end position="242"/>
    </location>
</feature>
<evidence type="ECO:0000313" key="2">
    <source>
        <dbReference type="EMBL" id="GBL53555.1"/>
    </source>
</evidence>
<reference evidence="2 3" key="1">
    <citation type="journal article" date="2019" name="Sci. Rep.">
        <title>Orb-weaving spider Araneus ventricosus genome elucidates the spidroin gene catalogue.</title>
        <authorList>
            <person name="Kono N."/>
            <person name="Nakamura H."/>
            <person name="Ohtoshi R."/>
            <person name="Moran D.A.P."/>
            <person name="Shinohara A."/>
            <person name="Yoshida Y."/>
            <person name="Fujiwara M."/>
            <person name="Mori M."/>
            <person name="Tomita M."/>
            <person name="Arakawa K."/>
        </authorList>
    </citation>
    <scope>NUCLEOTIDE SEQUENCE [LARGE SCALE GENOMIC DNA]</scope>
</reference>
<dbReference type="PANTHER" id="PTHR45786">
    <property type="entry name" value="DNA BINDING PROTEIN-LIKE"/>
    <property type="match status" value="1"/>
</dbReference>
<accession>A0A4Y1ZJF7</accession>
<sequence>MANRVNSQAETNVSEHDCGMMTEICNFCQALYWRNELNSSNKYTKCCHDGKVRLPNLVETPDVLKELLTNNSLEARNYQQHIREYNAALAFASMGTEGWSNEMEHVEERLSAKRNRLTQLQFYAYRLSVRSGFSLLHSSGKLFQQYVVDAYVKTEGSRLNYIRLNQKDLRVEFYRGLLNALTTRASNNNLRVGKLVILPSSFQGSPRSMQQNYQDAMAMVRKFGRPDLFVTFTCNPSWPEILKF</sequence>
<dbReference type="EMBL" id="BGPR01075106">
    <property type="protein sequence ID" value="GBL53555.1"/>
    <property type="molecule type" value="Genomic_DNA"/>
</dbReference>
<evidence type="ECO:0000313" key="3">
    <source>
        <dbReference type="Proteomes" id="UP000499080"/>
    </source>
</evidence>
<dbReference type="PANTHER" id="PTHR45786:SF74">
    <property type="entry name" value="ATP-DEPENDENT DNA HELICASE"/>
    <property type="match status" value="1"/>
</dbReference>